<dbReference type="STRING" id="266762.HQ36_01150"/>
<organism evidence="12 13">
    <name type="scientific">Porphyromonas gingivicanis</name>
    <dbReference type="NCBI Taxonomy" id="266762"/>
    <lineage>
        <taxon>Bacteria</taxon>
        <taxon>Pseudomonadati</taxon>
        <taxon>Bacteroidota</taxon>
        <taxon>Bacteroidia</taxon>
        <taxon>Bacteroidales</taxon>
        <taxon>Porphyromonadaceae</taxon>
        <taxon>Porphyromonas</taxon>
    </lineage>
</organism>
<comment type="subcellular location">
    <subcellularLocation>
        <location evidence="1 11">Cell membrane</location>
        <topology evidence="1 11">Multi-pass membrane protein</topology>
    </subcellularLocation>
</comment>
<name>A0A0A2G9M3_9PORP</name>
<dbReference type="InterPro" id="IPR036019">
    <property type="entry name" value="MscL_channel"/>
</dbReference>
<evidence type="ECO:0000256" key="7">
    <source>
        <dbReference type="ARBA" id="ARBA00022989"/>
    </source>
</evidence>
<evidence type="ECO:0000256" key="8">
    <source>
        <dbReference type="ARBA" id="ARBA00023065"/>
    </source>
</evidence>
<dbReference type="PROSITE" id="PS01327">
    <property type="entry name" value="MSCL"/>
    <property type="match status" value="1"/>
</dbReference>
<evidence type="ECO:0000313" key="12">
    <source>
        <dbReference type="EMBL" id="KGN99100.1"/>
    </source>
</evidence>
<dbReference type="Pfam" id="PF01741">
    <property type="entry name" value="MscL"/>
    <property type="match status" value="1"/>
</dbReference>
<dbReference type="EMBL" id="JQZW01000002">
    <property type="protein sequence ID" value="KGN99100.1"/>
    <property type="molecule type" value="Genomic_DNA"/>
</dbReference>
<dbReference type="HAMAP" id="MF_00115">
    <property type="entry name" value="MscL"/>
    <property type="match status" value="1"/>
</dbReference>
<evidence type="ECO:0000256" key="10">
    <source>
        <dbReference type="ARBA" id="ARBA00023303"/>
    </source>
</evidence>
<comment type="similarity">
    <text evidence="2 11">Belongs to the MscL family.</text>
</comment>
<evidence type="ECO:0000313" key="13">
    <source>
        <dbReference type="Proteomes" id="UP000030134"/>
    </source>
</evidence>
<keyword evidence="3 11" id="KW-0813">Transport</keyword>
<reference evidence="12 13" key="1">
    <citation type="submission" date="2014-08" db="EMBL/GenBank/DDBJ databases">
        <title>Porphyromonas gingivicanis strain:COT-022_OH1391 Genome sequencing.</title>
        <authorList>
            <person name="Wallis C."/>
            <person name="Deusch O."/>
            <person name="O'Flynn C."/>
            <person name="Davis I."/>
            <person name="Jospin G."/>
            <person name="Darling A.E."/>
            <person name="Coil D.A."/>
            <person name="Alexiev A."/>
            <person name="Horsfall A."/>
            <person name="Kirkwood N."/>
            <person name="Harris S."/>
            <person name="Eisen J.A."/>
        </authorList>
    </citation>
    <scope>NUCLEOTIDE SEQUENCE [LARGE SCALE GENOMIC DNA]</scope>
    <source>
        <strain evidence="13">COT-022 OH1391</strain>
    </source>
</reference>
<evidence type="ECO:0000256" key="11">
    <source>
        <dbReference type="HAMAP-Rule" id="MF_00115"/>
    </source>
</evidence>
<evidence type="ECO:0000256" key="4">
    <source>
        <dbReference type="ARBA" id="ARBA00022475"/>
    </source>
</evidence>
<evidence type="ECO:0000256" key="6">
    <source>
        <dbReference type="ARBA" id="ARBA00022692"/>
    </source>
</evidence>
<dbReference type="InterPro" id="IPR001185">
    <property type="entry name" value="MS_channel"/>
</dbReference>
<comment type="subunit">
    <text evidence="11">Homopentamer.</text>
</comment>
<feature type="transmembrane region" description="Helical" evidence="11">
    <location>
        <begin position="81"/>
        <end position="102"/>
    </location>
</feature>
<evidence type="ECO:0000256" key="1">
    <source>
        <dbReference type="ARBA" id="ARBA00004651"/>
    </source>
</evidence>
<gene>
    <name evidence="11 12" type="primary">mscL</name>
    <name evidence="12" type="ORF">HQ36_01150</name>
</gene>
<keyword evidence="4 11" id="KW-1003">Cell membrane</keyword>
<keyword evidence="7 11" id="KW-1133">Transmembrane helix</keyword>
<dbReference type="PANTHER" id="PTHR30266">
    <property type="entry name" value="MECHANOSENSITIVE CHANNEL MSCL"/>
    <property type="match status" value="1"/>
</dbReference>
<keyword evidence="13" id="KW-1185">Reference proteome</keyword>
<comment type="caution">
    <text evidence="12">The sequence shown here is derived from an EMBL/GenBank/DDBJ whole genome shotgun (WGS) entry which is preliminary data.</text>
</comment>
<keyword evidence="6 11" id="KW-0812">Transmembrane</keyword>
<dbReference type="RefSeq" id="WP_036882754.1">
    <property type="nucleotide sequence ID" value="NZ_JQZW01000002.1"/>
</dbReference>
<dbReference type="Gene3D" id="1.10.1200.120">
    <property type="entry name" value="Large-conductance mechanosensitive channel, MscL, domain 1"/>
    <property type="match status" value="1"/>
</dbReference>
<evidence type="ECO:0000256" key="9">
    <source>
        <dbReference type="ARBA" id="ARBA00023136"/>
    </source>
</evidence>
<dbReference type="OrthoDB" id="9810350at2"/>
<accession>A0A0A2G9M3</accession>
<dbReference type="InterPro" id="IPR019823">
    <property type="entry name" value="Mechanosensitive_channel_CS"/>
</dbReference>
<keyword evidence="8 11" id="KW-0406">Ion transport</keyword>
<protein>
    <recommendedName>
        <fullName evidence="11">Large-conductance mechanosensitive channel</fullName>
    </recommendedName>
</protein>
<dbReference type="GO" id="GO:0008381">
    <property type="term" value="F:mechanosensitive monoatomic ion channel activity"/>
    <property type="evidence" value="ECO:0007669"/>
    <property type="project" value="UniProtKB-UniRule"/>
</dbReference>
<dbReference type="eggNOG" id="COG1970">
    <property type="taxonomic scope" value="Bacteria"/>
</dbReference>
<dbReference type="Proteomes" id="UP000030134">
    <property type="component" value="Unassembled WGS sequence"/>
</dbReference>
<dbReference type="PRINTS" id="PR01264">
    <property type="entry name" value="MECHCHANNEL"/>
</dbReference>
<evidence type="ECO:0000256" key="3">
    <source>
        <dbReference type="ARBA" id="ARBA00022448"/>
    </source>
</evidence>
<evidence type="ECO:0000256" key="5">
    <source>
        <dbReference type="ARBA" id="ARBA00022519"/>
    </source>
</evidence>
<keyword evidence="9 11" id="KW-0472">Membrane</keyword>
<keyword evidence="5" id="KW-0997">Cell inner membrane</keyword>
<dbReference type="SUPFAM" id="SSF81330">
    <property type="entry name" value="Gated mechanosensitive channel"/>
    <property type="match status" value="1"/>
</dbReference>
<proteinExistence type="inferred from homology"/>
<comment type="function">
    <text evidence="11">Channel that opens in response to stretch forces in the membrane lipid bilayer. May participate in the regulation of osmotic pressure changes within the cell.</text>
</comment>
<feature type="transmembrane region" description="Helical" evidence="11">
    <location>
        <begin position="12"/>
        <end position="34"/>
    </location>
</feature>
<evidence type="ECO:0000256" key="2">
    <source>
        <dbReference type="ARBA" id="ARBA00007254"/>
    </source>
</evidence>
<dbReference type="GO" id="GO:0005886">
    <property type="term" value="C:plasma membrane"/>
    <property type="evidence" value="ECO:0007669"/>
    <property type="project" value="UniProtKB-SubCell"/>
</dbReference>
<dbReference type="InterPro" id="IPR037673">
    <property type="entry name" value="MSC/AndL"/>
</dbReference>
<dbReference type="NCBIfam" id="NF001843">
    <property type="entry name" value="PRK00567.1-4"/>
    <property type="match status" value="1"/>
</dbReference>
<dbReference type="NCBIfam" id="TIGR00220">
    <property type="entry name" value="mscL"/>
    <property type="match status" value="1"/>
</dbReference>
<sequence>MGKFIQDFKEFAVRGNVIDMAVGLIIGAAFGKIVSSLVEDVIMPPIALLTGAGNVEEIKWVLRDAIIEGGEVVQPKVVMNIGGFLQTVIDFIIIAFVIFLMIKGIMKLKRQKVEEPAPEAPAPPSEEVKLLSDIKELLKKQTNS</sequence>
<keyword evidence="10 11" id="KW-0407">Ion channel</keyword>
<dbReference type="AlphaFoldDB" id="A0A0A2G9M3"/>
<dbReference type="PANTHER" id="PTHR30266:SF2">
    <property type="entry name" value="LARGE-CONDUCTANCE MECHANOSENSITIVE CHANNEL"/>
    <property type="match status" value="1"/>
</dbReference>